<proteinExistence type="predicted"/>
<evidence type="ECO:0000313" key="4">
    <source>
        <dbReference type="Proteomes" id="UP000604241"/>
    </source>
</evidence>
<dbReference type="Proteomes" id="UP000604241">
    <property type="component" value="Unassembled WGS sequence"/>
</dbReference>
<dbReference type="EMBL" id="JACSQV010000011">
    <property type="protein sequence ID" value="MBD7919200.1"/>
    <property type="molecule type" value="Genomic_DNA"/>
</dbReference>
<organism evidence="3 4">
    <name type="scientific">Cellulomonas avistercoris</name>
    <dbReference type="NCBI Taxonomy" id="2762242"/>
    <lineage>
        <taxon>Bacteria</taxon>
        <taxon>Bacillati</taxon>
        <taxon>Actinomycetota</taxon>
        <taxon>Actinomycetes</taxon>
        <taxon>Micrococcales</taxon>
        <taxon>Cellulomonadaceae</taxon>
        <taxon>Cellulomonas</taxon>
    </lineage>
</organism>
<dbReference type="PANTHER" id="PTHR43252">
    <property type="entry name" value="TRANSCRIPTIONAL REGULATOR YQJI"/>
    <property type="match status" value="1"/>
</dbReference>
<dbReference type="Pfam" id="PF03551">
    <property type="entry name" value="PadR"/>
    <property type="match status" value="1"/>
</dbReference>
<dbReference type="InterPro" id="IPR036388">
    <property type="entry name" value="WH-like_DNA-bd_sf"/>
</dbReference>
<dbReference type="InterPro" id="IPR005149">
    <property type="entry name" value="Tscrpt_reg_PadR_N"/>
</dbReference>
<evidence type="ECO:0000313" key="3">
    <source>
        <dbReference type="EMBL" id="MBD7919200.1"/>
    </source>
</evidence>
<dbReference type="SUPFAM" id="SSF46785">
    <property type="entry name" value="Winged helix' DNA-binding domain"/>
    <property type="match status" value="1"/>
</dbReference>
<gene>
    <name evidence="3" type="ORF">H9657_13060</name>
</gene>
<keyword evidence="4" id="KW-1185">Reference proteome</keyword>
<feature type="region of interest" description="Disordered" evidence="1">
    <location>
        <begin position="189"/>
        <end position="217"/>
    </location>
</feature>
<sequence length="217" mass="24144">MPRELTTVALVVLGLLDEQPRHPYDVFQTLVERGDDRLVRVTPGAVYHAVQRLERDGLVEAVGTERCGNRPERTTYRATPAGHAALRPALTSYLADDRPVYADFPVGLAHAPRLPADEVEAALAQRRDREAARLAALRARCDEVLALGLPRRFLLDGEREVALLEREVAWLDEVLRDLADGTLTWGGPPPDDFLAAREHHRTRTSAPVRRPADRSTS</sequence>
<evidence type="ECO:0000259" key="2">
    <source>
        <dbReference type="Pfam" id="PF03551"/>
    </source>
</evidence>
<reference evidence="3 4" key="1">
    <citation type="submission" date="2020-08" db="EMBL/GenBank/DDBJ databases">
        <title>A Genomic Blueprint of the Chicken Gut Microbiome.</title>
        <authorList>
            <person name="Gilroy R."/>
            <person name="Ravi A."/>
            <person name="Getino M."/>
            <person name="Pursley I."/>
            <person name="Horton D.L."/>
            <person name="Alikhan N.-F."/>
            <person name="Baker D."/>
            <person name="Gharbi K."/>
            <person name="Hall N."/>
            <person name="Watson M."/>
            <person name="Adriaenssens E.M."/>
            <person name="Foster-Nyarko E."/>
            <person name="Jarju S."/>
            <person name="Secka A."/>
            <person name="Antonio M."/>
            <person name="Oren A."/>
            <person name="Chaudhuri R."/>
            <person name="La Ragione R.M."/>
            <person name="Hildebrand F."/>
            <person name="Pallen M.J."/>
        </authorList>
    </citation>
    <scope>NUCLEOTIDE SEQUENCE [LARGE SCALE GENOMIC DNA]</scope>
    <source>
        <strain evidence="3 4">Sa3CUA2</strain>
    </source>
</reference>
<dbReference type="InterPro" id="IPR036390">
    <property type="entry name" value="WH_DNA-bd_sf"/>
</dbReference>
<comment type="caution">
    <text evidence="3">The sequence shown here is derived from an EMBL/GenBank/DDBJ whole genome shotgun (WGS) entry which is preliminary data.</text>
</comment>
<dbReference type="Gene3D" id="1.10.10.10">
    <property type="entry name" value="Winged helix-like DNA-binding domain superfamily/Winged helix DNA-binding domain"/>
    <property type="match status" value="1"/>
</dbReference>
<dbReference type="RefSeq" id="WP_191783857.1">
    <property type="nucleotide sequence ID" value="NZ_JACSQV010000011.1"/>
</dbReference>
<dbReference type="PANTHER" id="PTHR43252:SF2">
    <property type="entry name" value="TRANSCRIPTION REGULATOR, PADR-LIKE FAMILY"/>
    <property type="match status" value="1"/>
</dbReference>
<feature type="domain" description="Transcription regulator PadR N-terminal" evidence="2">
    <location>
        <begin position="12"/>
        <end position="87"/>
    </location>
</feature>
<accession>A0ABR8QFL8</accession>
<name>A0ABR8QFL8_9CELL</name>
<protein>
    <submittedName>
        <fullName evidence="3">PadR family transcriptional regulator</fullName>
    </submittedName>
</protein>
<evidence type="ECO:0000256" key="1">
    <source>
        <dbReference type="SAM" id="MobiDB-lite"/>
    </source>
</evidence>